<reference evidence="1" key="1">
    <citation type="submission" date="2020-05" db="EMBL/GenBank/DDBJ databases">
        <title>Large-scale comparative analyses of tick genomes elucidate their genetic diversity and vector capacities.</title>
        <authorList>
            <person name="Jia N."/>
            <person name="Wang J."/>
            <person name="Shi W."/>
            <person name="Du L."/>
            <person name="Sun Y."/>
            <person name="Zhan W."/>
            <person name="Jiang J."/>
            <person name="Wang Q."/>
            <person name="Zhang B."/>
            <person name="Ji P."/>
            <person name="Sakyi L.B."/>
            <person name="Cui X."/>
            <person name="Yuan T."/>
            <person name="Jiang B."/>
            <person name="Yang W."/>
            <person name="Lam T.T.-Y."/>
            <person name="Chang Q."/>
            <person name="Ding S."/>
            <person name="Wang X."/>
            <person name="Zhu J."/>
            <person name="Ruan X."/>
            <person name="Zhao L."/>
            <person name="Wei J."/>
            <person name="Que T."/>
            <person name="Du C."/>
            <person name="Cheng J."/>
            <person name="Dai P."/>
            <person name="Han X."/>
            <person name="Huang E."/>
            <person name="Gao Y."/>
            <person name="Liu J."/>
            <person name="Shao H."/>
            <person name="Ye R."/>
            <person name="Li L."/>
            <person name="Wei W."/>
            <person name="Wang X."/>
            <person name="Wang C."/>
            <person name="Yang T."/>
            <person name="Huo Q."/>
            <person name="Li W."/>
            <person name="Guo W."/>
            <person name="Chen H."/>
            <person name="Zhou L."/>
            <person name="Ni X."/>
            <person name="Tian J."/>
            <person name="Zhou Y."/>
            <person name="Sheng Y."/>
            <person name="Liu T."/>
            <person name="Pan Y."/>
            <person name="Xia L."/>
            <person name="Li J."/>
            <person name="Zhao F."/>
            <person name="Cao W."/>
        </authorList>
    </citation>
    <scope>NUCLEOTIDE SEQUENCE</scope>
    <source>
        <strain evidence="1">Dsil-2018</strain>
    </source>
</reference>
<gene>
    <name evidence="1" type="ORF">HPB49_000954</name>
</gene>
<comment type="caution">
    <text evidence="1">The sequence shown here is derived from an EMBL/GenBank/DDBJ whole genome shotgun (WGS) entry which is preliminary data.</text>
</comment>
<dbReference type="Proteomes" id="UP000821865">
    <property type="component" value="Chromosome 3"/>
</dbReference>
<evidence type="ECO:0000313" key="1">
    <source>
        <dbReference type="EMBL" id="KAH7958346.1"/>
    </source>
</evidence>
<dbReference type="EMBL" id="CM023472">
    <property type="protein sequence ID" value="KAH7958346.1"/>
    <property type="molecule type" value="Genomic_DNA"/>
</dbReference>
<proteinExistence type="predicted"/>
<name>A0ACB8D1Q2_DERSI</name>
<sequence>MRNTDAEKGHQSSTEASEDEDMEIRESRGLRPAAENEDDNEPCINVTSRGRRRRLQTRSTMAQLSRPPPKLVLRQSRPAMRKPRQPSLPADDYKLAVPPRNGQQLNKVSPGKLVEAITNEAKVQIGSTGFKVRIDEDQNIVVMSTASEAAASALSKMQKITIGATTYDITLYGISLDNSCKGVI</sequence>
<evidence type="ECO:0000313" key="2">
    <source>
        <dbReference type="Proteomes" id="UP000821865"/>
    </source>
</evidence>
<organism evidence="1 2">
    <name type="scientific">Dermacentor silvarum</name>
    <name type="common">Tick</name>
    <dbReference type="NCBI Taxonomy" id="543639"/>
    <lineage>
        <taxon>Eukaryota</taxon>
        <taxon>Metazoa</taxon>
        <taxon>Ecdysozoa</taxon>
        <taxon>Arthropoda</taxon>
        <taxon>Chelicerata</taxon>
        <taxon>Arachnida</taxon>
        <taxon>Acari</taxon>
        <taxon>Parasitiformes</taxon>
        <taxon>Ixodida</taxon>
        <taxon>Ixodoidea</taxon>
        <taxon>Ixodidae</taxon>
        <taxon>Rhipicephalinae</taxon>
        <taxon>Dermacentor</taxon>
    </lineage>
</organism>
<keyword evidence="2" id="KW-1185">Reference proteome</keyword>
<accession>A0ACB8D1Q2</accession>
<protein>
    <submittedName>
        <fullName evidence="1">Uncharacterized protein</fullName>
    </submittedName>
</protein>